<evidence type="ECO:0000256" key="1">
    <source>
        <dbReference type="SAM" id="Phobius"/>
    </source>
</evidence>
<accession>A0ABU2FQX9</accession>
<keyword evidence="1" id="KW-1133">Transmembrane helix</keyword>
<dbReference type="Pfam" id="PF26478">
    <property type="entry name" value="DUF8151"/>
    <property type="match status" value="1"/>
</dbReference>
<feature type="transmembrane region" description="Helical" evidence="1">
    <location>
        <begin position="7"/>
        <end position="30"/>
    </location>
</feature>
<protein>
    <recommendedName>
        <fullName evidence="2">DUF8151 domain-containing protein</fullName>
    </recommendedName>
</protein>
<keyword evidence="1" id="KW-0812">Transmembrane</keyword>
<comment type="caution">
    <text evidence="3">The sequence shown here is derived from an EMBL/GenBank/DDBJ whole genome shotgun (WGS) entry which is preliminary data.</text>
</comment>
<dbReference type="EMBL" id="JAMQOS010000003">
    <property type="protein sequence ID" value="MDS0282692.1"/>
    <property type="molecule type" value="Genomic_DNA"/>
</dbReference>
<dbReference type="Proteomes" id="UP001268864">
    <property type="component" value="Unassembled WGS sequence"/>
</dbReference>
<evidence type="ECO:0000259" key="2">
    <source>
        <dbReference type="Pfam" id="PF26478"/>
    </source>
</evidence>
<proteinExistence type="predicted"/>
<dbReference type="RefSeq" id="WP_310900521.1">
    <property type="nucleotide sequence ID" value="NZ_JAMQOS010000003.1"/>
</dbReference>
<evidence type="ECO:0000313" key="3">
    <source>
        <dbReference type="EMBL" id="MDS0282692.1"/>
    </source>
</evidence>
<gene>
    <name evidence="3" type="ORF">NDI86_11200</name>
</gene>
<name>A0ABU2FQX9_9EURY</name>
<organism evidence="3 4">
    <name type="scientific">Haloarcula onubensis</name>
    <dbReference type="NCBI Taxonomy" id="2950539"/>
    <lineage>
        <taxon>Archaea</taxon>
        <taxon>Methanobacteriati</taxon>
        <taxon>Methanobacteriota</taxon>
        <taxon>Stenosarchaea group</taxon>
        <taxon>Halobacteria</taxon>
        <taxon>Halobacteriales</taxon>
        <taxon>Haloarculaceae</taxon>
        <taxon>Haloarcula</taxon>
    </lineage>
</organism>
<dbReference type="InterPro" id="IPR058464">
    <property type="entry name" value="DUF8151"/>
</dbReference>
<keyword evidence="1" id="KW-0472">Membrane</keyword>
<reference evidence="3 4" key="1">
    <citation type="submission" date="2022-06" db="EMBL/GenBank/DDBJ databases">
        <title>Halomicroarcula sp. a new haloarchaeum isolate from saline soil.</title>
        <authorList>
            <person name="Strakova D."/>
            <person name="Galisteo C."/>
            <person name="Sanchez-Porro C."/>
            <person name="Ventosa A."/>
        </authorList>
    </citation>
    <scope>NUCLEOTIDE SEQUENCE [LARGE SCALE GENOMIC DNA]</scope>
    <source>
        <strain evidence="3 4">S3CR25-11</strain>
    </source>
</reference>
<evidence type="ECO:0000313" key="4">
    <source>
        <dbReference type="Proteomes" id="UP001268864"/>
    </source>
</evidence>
<sequence>MSASESVVVVPDLLVSLVFAPLLTVVGGVTEQAALATLSGGVSTFGLWELYMGLLLLYAGVYMIGFGKLLPALGSRIGTGPS</sequence>
<feature type="transmembrane region" description="Helical" evidence="1">
    <location>
        <begin position="50"/>
        <end position="70"/>
    </location>
</feature>
<keyword evidence="4" id="KW-1185">Reference proteome</keyword>
<feature type="domain" description="DUF8151" evidence="2">
    <location>
        <begin position="3"/>
        <end position="73"/>
    </location>
</feature>